<dbReference type="FunFam" id="1.10.340.70:FF:000001">
    <property type="entry name" value="Retrovirus-related Pol polyprotein from transposon gypsy-like Protein"/>
    <property type="match status" value="1"/>
</dbReference>
<dbReference type="VEuPathDB" id="FungiDB:KRP23_1751"/>
<feature type="region of interest" description="Disordered" evidence="8">
    <location>
        <begin position="1559"/>
        <end position="1655"/>
    </location>
</feature>
<dbReference type="VEuPathDB" id="FungiDB:KRP22_3002"/>
<feature type="compositionally biased region" description="Acidic residues" evidence="8">
    <location>
        <begin position="139"/>
        <end position="149"/>
    </location>
</feature>
<feature type="region of interest" description="Disordered" evidence="8">
    <location>
        <begin position="590"/>
        <end position="685"/>
    </location>
</feature>
<dbReference type="InterPro" id="IPR001584">
    <property type="entry name" value="Integrase_cat-core"/>
</dbReference>
<dbReference type="InterPro" id="IPR002156">
    <property type="entry name" value="RNaseH_domain"/>
</dbReference>
<dbReference type="VEuPathDB" id="FungiDB:KRP23_10218"/>
<dbReference type="CDD" id="cd01647">
    <property type="entry name" value="RT_LTR"/>
    <property type="match status" value="1"/>
</dbReference>
<dbReference type="Pfam" id="PF13456">
    <property type="entry name" value="RVT_3"/>
    <property type="match status" value="1"/>
</dbReference>
<feature type="compositionally biased region" description="Polar residues" evidence="8">
    <location>
        <begin position="68"/>
        <end position="92"/>
    </location>
</feature>
<dbReference type="InterPro" id="IPR012337">
    <property type="entry name" value="RNaseH-like_sf"/>
</dbReference>
<feature type="region of interest" description="Disordered" evidence="8">
    <location>
        <begin position="875"/>
        <end position="960"/>
    </location>
</feature>
<keyword evidence="7" id="KW-0175">Coiled coil</keyword>
<organism evidence="11 12">
    <name type="scientific">Phytophthora ramorum</name>
    <name type="common">Sudden oak death agent</name>
    <dbReference type="NCBI Taxonomy" id="164328"/>
    <lineage>
        <taxon>Eukaryota</taxon>
        <taxon>Sar</taxon>
        <taxon>Stramenopiles</taxon>
        <taxon>Oomycota</taxon>
        <taxon>Peronosporomycetes</taxon>
        <taxon>Peronosporales</taxon>
        <taxon>Peronosporaceae</taxon>
        <taxon>Phytophthora</taxon>
    </lineage>
</organism>
<dbReference type="Pfam" id="PF00078">
    <property type="entry name" value="RVT_1"/>
    <property type="match status" value="1"/>
</dbReference>
<dbReference type="GO" id="GO:0015074">
    <property type="term" value="P:DNA integration"/>
    <property type="evidence" value="ECO:0007669"/>
    <property type="project" value="InterPro"/>
</dbReference>
<feature type="region of interest" description="Disordered" evidence="8">
    <location>
        <begin position="1"/>
        <end position="233"/>
    </location>
</feature>
<dbReference type="InterPro" id="IPR016197">
    <property type="entry name" value="Chromo-like_dom_sf"/>
</dbReference>
<feature type="compositionally biased region" description="Basic and acidic residues" evidence="8">
    <location>
        <begin position="893"/>
        <end position="912"/>
    </location>
</feature>
<dbReference type="Pfam" id="PF17917">
    <property type="entry name" value="RT_RNaseH"/>
    <property type="match status" value="1"/>
</dbReference>
<accession>H3GXY1</accession>
<feature type="compositionally biased region" description="Basic residues" evidence="8">
    <location>
        <begin position="651"/>
        <end position="662"/>
    </location>
</feature>
<sequence>MADSESTREGGRGRVRGKASRKSRRAQGLPPEETKSLDEVNQERRQAAAAKRKAAKEQKEREEPRDFQFQSDSEPPTQDAHQATPDDSSSDLSVEYVGVSGPDAPDQASVGGAVKVESSAEGGTSEPPRPSQNVQEEIVISDDDLESEEERPAHEDPLDEAPTIKREGPLSTVKEEVTPPAASAPARPKTELSPTDVALPPSRESSLGTPPSPAPRTDVDLTSEKSEEGRPEWTSVEQAKAYVAEQVRRWERVVVEYVVSPTVRYEWPAASPDFQAWWRAMTLTTEYVLSRTAMAAQSEAWISEWALERMGPNTTEDIAAIVVPPSTLSPRECMALLQTLFFEAGFRFRNLIREWFRTRASRVDPNLIRRVTEDLQHLLGAEFLEWRSITAGVVSRIVSTEEAQTLENQNTPEDVKAEDQDGDLLMSTYEADLVGKDFVARLKVAGIRPTCSPTSSYTGEPDLKRQYLRAMSVPSMESHLSIHSSALPSQSASNPSDRMSVAPSTISRRSSDIFGPSALDSEESNRSATSGSRSSGRYSSSSSSMWSIGGGGATAHMPYAGPSGLVMTAQGESVTAQDVGGMSVQITRSVLPRPPAQADPGDVVMAESGRARVRSGHRSRSSRRRARPRKSSPSESPSDSSSDEESWREHRNSKRHGRSKRSVKSERSSYSGRSAQSSMSGASQVALNAMKSTQDALSRMEVKQDERLAQQDANMNQAFQAIQALASQAAAQEERLLQTLKSRMKVPAAAPAPPVVPQSVTPEDVEAVREEAAQRAREAAQAEIEQRLQQFQAGVEAEKASWSSSFQQSLNAQIESFQQKIQALEEARRRDQATIRTLRNVPGTFSSNLPATLPQGIPGVGNLKREPAVKEEAVIQAAAPGSSRAYAPKTVSKSREPQKPEDKKPAREDSHRKPLRRHVGRLDPDPDSDPDSSGNGSDDDDSDSSSDGVPAHSSTPTTLQDGTTVTFKQYVNSSTLEDFNEKASLAARRRWWERFLNMAIQAGWSDELKGYKLKLKLKMSPTVRNWRGQLKKVVRTDWTRLSRAFKCEYCKSKLSDAEKYYTIRQYKDETALAFLYRLNLAVEQADVKFRSSERQREQHIKRFMKTIADDQLRATLQSQRFRKVSDLEYVLKQQEEVRQSEGRPGRAPQIRDNRVDNVIRDRFRPKRQDRAYVAQDEDDPGFESTRYPEAADNFPFPDELASDLTDPDADAPNAVFNPATMTREELIHEVYRIMGNVGWPNQRPSAPNVGPAAHRQALLPSYPRRDNPDRDEHPSVGLRIVRDRLRLQTLEVRLNFGWIRESGMAGGPITIQKREGVKLPRFMVQSTTSGCRSFWTPVRLLKLKINSGKQIKVSGLGGVSTYISASTEVKLTLGHRVVYVSEFWVANIGEDVHVLLGMDFMLRAGVRLCIREGLIVLPDEETVLMYGDVTQIIYGAKSWATGVKVVNISNRDLLMDFRMPIARIVEKDSFPSPGHFVRPGSRRYQEWQQLVYENTVSQQAKLRARRFEQMMWDAQPPAVQTHEYKWPTKLLLKPATPTGQVRMVQLQNKPRPLLITISEQPETDTSESTWSPKSAKVGSPARTSRKSVRKKPPEQGADRMDEPKPTIHSSDEVRGEAVLTAVPGDQSETVVPSEPNVEDPGPEWSSSATASTPDRLLKQEYERCMRMNAEDLDLEPAVYIHEGSELLAQLRDQLAMLPELQDLTPHCDINKADVGEPGVTTEVQDRKLRNILKHHRPIFLGDGNAAPAPARGVVCDLDVGDAKPVTQRPRSVAPHVAIKVYELLKKLLETRLIEHSESPWASPIVIVLKKNGLDIRMCIDYRIVNGFIRLSNYPLPLIDDLLIGFERAMWFMSLDMASGFWAVRMTERAKLISAFVCPFGHFQWVRMPFGLKNAPLVYQHMINNCLWGFVRLSPEEEALVDQDVLDYLKLDPYEPRDVTLECTCADPECPNHGSQLPALTEQMTVFKRNIPAPSQMGPVLGRSSYIDDIAHGAPTWDELCNDLNALLYRLRYWSISVSLPKSEFGKQTIPYLSHEIGAEGIRATPKIAKGIESLPFPTTLKGVQSFLGSLNYYHKFIEDFPVVAAVLYELTDEQVQAGRDLARAKEAFAILKRKIVSTPMLRHPDRTKPFVIIPHANQWAACAVLGQEHGGRIQPVRFTGRVLNEAELRYHIAEKEVIAVMRVLRVFRTLLEGCPLVVYTRYSVLKWVIKSKTADGRTVPWGVALSHYDLEIRKVQRDEDELAAILGAGITPREHLDEIAESLIPAKGRIKTPPVVSIEMLEAGYSGIVMSFDGAAKTSTRRGSCGCILWKLPEWTVLDARGFVLDDVTVNDAEYYGLLKGLDMALENDVQDLVVVGDSRIVIQQVQGLINCHQPNLQRRLAECEVLKEKFQRLRLVHVKRDFNQAADYLTSKTLVLGESWTVQDDDERRHLEVVSKIHEQLMKPPVYIQDVKSKEVKEDSSNTPNDDPDNTVAGPESAPLTPAARVMAVLTRSSAAEASEERPAMGPLEYQAERWRRIKVHQEQDEYLSEIAAFLNGDLDQFSPKRLRKISKVADLFVLDERGILYRLARSTRDRPRDLQDEPRLVVPDALQEDMLHYAHEDYQGGHQGVTRTFEKLRSEFYWYGMYAHVERFVKECVDCASGKGAPPNPGPSPGNIEPRQPFEVVSMDFVTHMPKSARGNTFLLLFQDAFSGYGMCQPMASTTAQDVAEAYEERVFRSFGASSMLRHDQDPRFMSEVFTRFRELLGSKQRATLAYRPQANGQQERSVQTIMRSVKAYVAEADQTDWDDHAERLMFALNTSFDATHLDTPFYLVHGWDARGTVSSMLGPKPSSLPERTAYEWRRKFQRDYSYAQACAEDLQKMAKRARSDEQTRKWRELSERLKAGFEQGDAVWLYIPRVQPGLSRKLAHMWHGLFRIDEIRDDFRVKLKVDGTGYRVNPWVHVSRLKQRAIFPKRPTEELDLDEDDDFDAALLPEDSWEPDNTSGEFEVEKIIDLRWVKQTRTSRRIREYLLKWKGYRDPEWIPVHQLNCGALLYEFNQSARAKARFQAMQAGVDHPRL</sequence>
<feature type="domain" description="Chromo" evidence="9">
    <location>
        <begin position="2989"/>
        <end position="3051"/>
    </location>
</feature>
<dbReference type="GO" id="GO:0003964">
    <property type="term" value="F:RNA-directed DNA polymerase activity"/>
    <property type="evidence" value="ECO:0007669"/>
    <property type="project" value="UniProtKB-KW"/>
</dbReference>
<feature type="compositionally biased region" description="Low complexity" evidence="8">
    <location>
        <begin position="631"/>
        <end position="640"/>
    </location>
</feature>
<dbReference type="CDD" id="cd00024">
    <property type="entry name" value="CD_CSD"/>
    <property type="match status" value="1"/>
</dbReference>
<dbReference type="InterPro" id="IPR043128">
    <property type="entry name" value="Rev_trsase/Diguanyl_cyclase"/>
</dbReference>
<dbReference type="EMBL" id="DS566070">
    <property type="status" value="NOT_ANNOTATED_CDS"/>
    <property type="molecule type" value="Genomic_DNA"/>
</dbReference>
<dbReference type="VEuPathDB" id="FungiDB:KRP23_8518"/>
<feature type="compositionally biased region" description="Basic residues" evidence="8">
    <location>
        <begin position="611"/>
        <end position="630"/>
    </location>
</feature>
<evidence type="ECO:0000256" key="5">
    <source>
        <dbReference type="ARBA" id="ARBA00022801"/>
    </source>
</evidence>
<dbReference type="InterPro" id="IPR043502">
    <property type="entry name" value="DNA/RNA_pol_sf"/>
</dbReference>
<dbReference type="Gene3D" id="3.10.20.370">
    <property type="match status" value="1"/>
</dbReference>
<dbReference type="CDD" id="cd09279">
    <property type="entry name" value="RNase_HI_like"/>
    <property type="match status" value="1"/>
</dbReference>
<evidence type="ECO:0000313" key="12">
    <source>
        <dbReference type="Proteomes" id="UP000005238"/>
    </source>
</evidence>
<evidence type="ECO:0000256" key="2">
    <source>
        <dbReference type="ARBA" id="ARBA00022695"/>
    </source>
</evidence>
<dbReference type="Gene3D" id="2.40.50.40">
    <property type="match status" value="1"/>
</dbReference>
<dbReference type="VEuPathDB" id="FungiDB:KRP22_14139"/>
<feature type="compositionally biased region" description="Basic and acidic residues" evidence="8">
    <location>
        <begin position="217"/>
        <end position="231"/>
    </location>
</feature>
<evidence type="ECO:0000256" key="7">
    <source>
        <dbReference type="SAM" id="Coils"/>
    </source>
</evidence>
<dbReference type="PROSITE" id="PS50013">
    <property type="entry name" value="CHROMO_2"/>
    <property type="match status" value="1"/>
</dbReference>
<keyword evidence="3" id="KW-0540">Nuclease</keyword>
<evidence type="ECO:0000259" key="10">
    <source>
        <dbReference type="PROSITE" id="PS50994"/>
    </source>
</evidence>
<dbReference type="Gene3D" id="1.10.340.70">
    <property type="match status" value="1"/>
</dbReference>
<keyword evidence="1" id="KW-0808">Transferase</keyword>
<name>H3GXY1_PHYRM</name>
<feature type="compositionally biased region" description="Basic and acidic residues" evidence="8">
    <location>
        <begin position="1591"/>
        <end position="1615"/>
    </location>
</feature>
<dbReference type="GO" id="GO:0003676">
    <property type="term" value="F:nucleic acid binding"/>
    <property type="evidence" value="ECO:0007669"/>
    <property type="project" value="InterPro"/>
</dbReference>
<evidence type="ECO:0000313" key="11">
    <source>
        <dbReference type="EnsemblProtists" id="Phyra82502"/>
    </source>
</evidence>
<keyword evidence="5" id="KW-0378">Hydrolase</keyword>
<evidence type="ECO:0000256" key="3">
    <source>
        <dbReference type="ARBA" id="ARBA00022722"/>
    </source>
</evidence>
<feature type="compositionally biased region" description="Basic and acidic residues" evidence="8">
    <location>
        <begin position="32"/>
        <end position="46"/>
    </location>
</feature>
<dbReference type="eggNOG" id="KOG0017">
    <property type="taxonomic scope" value="Eukaryota"/>
</dbReference>
<feature type="region of interest" description="Disordered" evidence="8">
    <location>
        <begin position="1168"/>
        <end position="1202"/>
    </location>
</feature>
<dbReference type="VEuPathDB" id="FungiDB:KRP23_5643"/>
<feature type="compositionally biased region" description="Low complexity" evidence="8">
    <location>
        <begin position="526"/>
        <end position="546"/>
    </location>
</feature>
<feature type="compositionally biased region" description="Basic and acidic residues" evidence="8">
    <location>
        <begin position="150"/>
        <end position="177"/>
    </location>
</feature>
<dbReference type="HOGENOM" id="CLU_000384_18_6_1"/>
<evidence type="ECO:0000256" key="8">
    <source>
        <dbReference type="SAM" id="MobiDB-lite"/>
    </source>
</evidence>
<dbReference type="GO" id="GO:0004523">
    <property type="term" value="F:RNA-DNA hybrid ribonuclease activity"/>
    <property type="evidence" value="ECO:0007669"/>
    <property type="project" value="InterPro"/>
</dbReference>
<dbReference type="VEuPathDB" id="FungiDB:KRP22_12888"/>
<proteinExistence type="predicted"/>
<protein>
    <submittedName>
        <fullName evidence="11">Uncharacterized protein</fullName>
    </submittedName>
</protein>
<keyword evidence="4" id="KW-0255">Endonuclease</keyword>
<dbReference type="PROSITE" id="PS50994">
    <property type="entry name" value="INTEGRASE"/>
    <property type="match status" value="1"/>
</dbReference>
<dbReference type="Gene3D" id="3.10.10.10">
    <property type="entry name" value="HIV Type 1 Reverse Transcriptase, subunit A, domain 1"/>
    <property type="match status" value="1"/>
</dbReference>
<dbReference type="SUPFAM" id="SSF54160">
    <property type="entry name" value="Chromo domain-like"/>
    <property type="match status" value="1"/>
</dbReference>
<evidence type="ECO:0000256" key="4">
    <source>
        <dbReference type="ARBA" id="ARBA00022759"/>
    </source>
</evidence>
<dbReference type="Pfam" id="PF17921">
    <property type="entry name" value="Integrase_H2C2"/>
    <property type="match status" value="1"/>
</dbReference>
<feature type="region of interest" description="Disordered" evidence="8">
    <location>
        <begin position="2454"/>
        <end position="2481"/>
    </location>
</feature>
<reference evidence="11" key="2">
    <citation type="submission" date="2015-06" db="UniProtKB">
        <authorList>
            <consortium name="EnsemblProtists"/>
        </authorList>
    </citation>
    <scope>IDENTIFICATION</scope>
    <source>
        <strain evidence="11">Pr102</strain>
    </source>
</reference>
<dbReference type="InterPro" id="IPR000477">
    <property type="entry name" value="RT_dom"/>
</dbReference>
<dbReference type="OMA" id="REYWRRE"/>
<feature type="compositionally biased region" description="Polar residues" evidence="8">
    <location>
        <begin position="481"/>
        <end position="508"/>
    </location>
</feature>
<feature type="region of interest" description="Disordered" evidence="8">
    <location>
        <begin position="479"/>
        <end position="546"/>
    </location>
</feature>
<keyword evidence="6" id="KW-0695">RNA-directed DNA polymerase</keyword>
<dbReference type="Gene3D" id="3.30.420.10">
    <property type="entry name" value="Ribonuclease H-like superfamily/Ribonuclease H"/>
    <property type="match status" value="2"/>
</dbReference>
<reference evidence="12" key="1">
    <citation type="journal article" date="2006" name="Science">
        <title>Phytophthora genome sequences uncover evolutionary origins and mechanisms of pathogenesis.</title>
        <authorList>
            <person name="Tyler B.M."/>
            <person name="Tripathy S."/>
            <person name="Zhang X."/>
            <person name="Dehal P."/>
            <person name="Jiang R.H."/>
            <person name="Aerts A."/>
            <person name="Arredondo F.D."/>
            <person name="Baxter L."/>
            <person name="Bensasson D."/>
            <person name="Beynon J.L."/>
            <person name="Chapman J."/>
            <person name="Damasceno C.M."/>
            <person name="Dorrance A.E."/>
            <person name="Dou D."/>
            <person name="Dickerman A.W."/>
            <person name="Dubchak I.L."/>
            <person name="Garbelotto M."/>
            <person name="Gijzen M."/>
            <person name="Gordon S.G."/>
            <person name="Govers F."/>
            <person name="Grunwald N.J."/>
            <person name="Huang W."/>
            <person name="Ivors K.L."/>
            <person name="Jones R.W."/>
            <person name="Kamoun S."/>
            <person name="Krampis K."/>
            <person name="Lamour K.H."/>
            <person name="Lee M.K."/>
            <person name="McDonald W.H."/>
            <person name="Medina M."/>
            <person name="Meijer H.J."/>
            <person name="Nordberg E.K."/>
            <person name="Maclean D.J."/>
            <person name="Ospina-Giraldo M.D."/>
            <person name="Morris P.F."/>
            <person name="Phuntumart V."/>
            <person name="Putnam N.H."/>
            <person name="Rash S."/>
            <person name="Rose J.K."/>
            <person name="Sakihama Y."/>
            <person name="Salamov A.A."/>
            <person name="Savidor A."/>
            <person name="Scheuring C.F."/>
            <person name="Smith B.M."/>
            <person name="Sobral B.W."/>
            <person name="Terry A."/>
            <person name="Torto-Alalibo T.A."/>
            <person name="Win J."/>
            <person name="Xu Z."/>
            <person name="Zhang H."/>
            <person name="Grigoriev I.V."/>
            <person name="Rokhsar D.S."/>
            <person name="Boore J.L."/>
        </authorList>
    </citation>
    <scope>NUCLEOTIDE SEQUENCE [LARGE SCALE GENOMIC DNA]</scope>
    <source>
        <strain evidence="12">Pr102</strain>
    </source>
</reference>
<dbReference type="SMART" id="SM00298">
    <property type="entry name" value="CHROMO"/>
    <property type="match status" value="1"/>
</dbReference>
<dbReference type="SUPFAM" id="SSF53098">
    <property type="entry name" value="Ribonuclease H-like"/>
    <property type="match status" value="2"/>
</dbReference>
<dbReference type="PANTHER" id="PTHR37984">
    <property type="entry name" value="PROTEIN CBG26694"/>
    <property type="match status" value="1"/>
</dbReference>
<dbReference type="Proteomes" id="UP000005238">
    <property type="component" value="Unassembled WGS sequence"/>
</dbReference>
<feature type="coiled-coil region" evidence="7">
    <location>
        <begin position="765"/>
        <end position="841"/>
    </location>
</feature>
<dbReference type="InterPro" id="IPR041373">
    <property type="entry name" value="RT_RNaseH"/>
</dbReference>
<feature type="compositionally biased region" description="Basic and acidic residues" evidence="8">
    <location>
        <begin position="55"/>
        <end position="66"/>
    </location>
</feature>
<dbReference type="InterPro" id="IPR041588">
    <property type="entry name" value="Integrase_H2C2"/>
</dbReference>
<dbReference type="SUPFAM" id="SSF56672">
    <property type="entry name" value="DNA/RNA polymerases"/>
    <property type="match status" value="1"/>
</dbReference>
<keyword evidence="2" id="KW-0548">Nucleotidyltransferase</keyword>
<feature type="domain" description="Integrase catalytic" evidence="10">
    <location>
        <begin position="2659"/>
        <end position="2819"/>
    </location>
</feature>
<dbReference type="InParanoid" id="H3GXY1"/>
<dbReference type="InterPro" id="IPR000953">
    <property type="entry name" value="Chromo/chromo_shadow_dom"/>
</dbReference>
<feature type="compositionally biased region" description="Low complexity" evidence="8">
    <location>
        <begin position="668"/>
        <end position="685"/>
    </location>
</feature>
<dbReference type="Gene3D" id="3.30.70.270">
    <property type="match status" value="3"/>
</dbReference>
<feature type="compositionally biased region" description="Basic and acidic residues" evidence="8">
    <location>
        <begin position="1"/>
        <end position="12"/>
    </location>
</feature>
<dbReference type="EnsemblProtists" id="Phyra82502">
    <property type="protein sequence ID" value="Phyra82502"/>
    <property type="gene ID" value="Phyra82502"/>
</dbReference>
<evidence type="ECO:0000259" key="9">
    <source>
        <dbReference type="PROSITE" id="PS50013"/>
    </source>
</evidence>
<feature type="compositionally biased region" description="Basic residues" evidence="8">
    <location>
        <begin position="13"/>
        <end position="25"/>
    </location>
</feature>
<keyword evidence="12" id="KW-1185">Reference proteome</keyword>
<dbReference type="PANTHER" id="PTHR37984:SF5">
    <property type="entry name" value="PROTEIN NYNRIN-LIKE"/>
    <property type="match status" value="1"/>
</dbReference>
<evidence type="ECO:0000256" key="6">
    <source>
        <dbReference type="ARBA" id="ARBA00022918"/>
    </source>
</evidence>
<evidence type="ECO:0000256" key="1">
    <source>
        <dbReference type="ARBA" id="ARBA00022679"/>
    </source>
</evidence>
<dbReference type="InterPro" id="IPR050951">
    <property type="entry name" value="Retrovirus_Pol_polyprotein"/>
</dbReference>
<dbReference type="InterPro" id="IPR036397">
    <property type="entry name" value="RNaseH_sf"/>
</dbReference>